<dbReference type="Gene3D" id="3.40.50.12660">
    <property type="match status" value="1"/>
</dbReference>
<gene>
    <name evidence="6" type="ORF">CERSUDRAFT_145559</name>
</gene>
<dbReference type="PANTHER" id="PTHR48104">
    <property type="entry name" value="METACASPASE-4"/>
    <property type="match status" value="1"/>
</dbReference>
<dbReference type="AlphaFoldDB" id="M2P733"/>
<dbReference type="GO" id="GO:0006915">
    <property type="term" value="P:apoptotic process"/>
    <property type="evidence" value="ECO:0007669"/>
    <property type="project" value="UniProtKB-KW"/>
</dbReference>
<name>M2P733_CERS8</name>
<sequence length="646" mass="70640">MPLNASLTVSVSNGAGVATSQHRVGPSRQIPIESLPALAGSESEQVQPQAATRSGEVADQCVFLRYYKMKQRKLLPRKIEAAADPPDDSTGSHDDMDITNDAITDLTSMDGIRPSLIPPQSKAHDPVDDILTYILENSDATAALASDEDVYGLDLGDDNDSTNSFTARLEKIRPVLTVNNGLGILRNEKEKSSRIRHDSVTGCTHSCGLPHGVQPSGYSDSLTYEPPAGPPSDSGNPDEGYEYHHDHHDHLQGGYVPPPSPRPSVHEGGSSPISARQYGYQPPLSPPREYGTYGASDATPLSPPTSQKRHGQVWEDADQQQQILFQDSQYTGKKRALLIGINYIGQSAELKSPINDARLFKSLLLENYGYSEGNIVMLTDDLPHPRQIPTQQNILEEIRRLVRDARPGDQLTFFYSGHGGRTKKPDSEEDGCDNDIYPVDFQINGHITSKGMRDVLVTPVPNECRLTAIFDCCISSAILDLPYTYTAEDRTKEPSLAIQDQTPVDLSNTDTAGSNILEPNLAAETEEGLLNADTCMMGLNKEPSQSVGSEESSGARNRTQESKTSSADIISWSCRRDSPRRADILQDGQAAGVMSHALVTTLMENPKQSYQQLLTNISRGILRRKYGLIPQLSSSRPMNTRLLFTC</sequence>
<dbReference type="GO" id="GO:0006508">
    <property type="term" value="P:proteolysis"/>
    <property type="evidence" value="ECO:0007669"/>
    <property type="project" value="InterPro"/>
</dbReference>
<dbReference type="Proteomes" id="UP000016930">
    <property type="component" value="Unassembled WGS sequence"/>
</dbReference>
<feature type="compositionally biased region" description="Basic and acidic residues" evidence="4">
    <location>
        <begin position="189"/>
        <end position="199"/>
    </location>
</feature>
<dbReference type="InterPro" id="IPR050452">
    <property type="entry name" value="Metacaspase"/>
</dbReference>
<dbReference type="GO" id="GO:0004197">
    <property type="term" value="F:cysteine-type endopeptidase activity"/>
    <property type="evidence" value="ECO:0007669"/>
    <property type="project" value="InterPro"/>
</dbReference>
<dbReference type="InterPro" id="IPR011600">
    <property type="entry name" value="Pept_C14_caspase"/>
</dbReference>
<protein>
    <recommendedName>
        <fullName evidence="5">Peptidase C14 caspase domain-containing protein</fullName>
    </recommendedName>
</protein>
<evidence type="ECO:0000313" key="6">
    <source>
        <dbReference type="EMBL" id="EMD31149.1"/>
    </source>
</evidence>
<feature type="compositionally biased region" description="Basic and acidic residues" evidence="4">
    <location>
        <begin position="241"/>
        <end position="251"/>
    </location>
</feature>
<evidence type="ECO:0000256" key="2">
    <source>
        <dbReference type="ARBA" id="ARBA00022703"/>
    </source>
</evidence>
<evidence type="ECO:0000256" key="1">
    <source>
        <dbReference type="ARBA" id="ARBA00009005"/>
    </source>
</evidence>
<organism evidence="6 7">
    <name type="scientific">Ceriporiopsis subvermispora (strain B)</name>
    <name type="common">White-rot fungus</name>
    <name type="synonym">Gelatoporia subvermispora</name>
    <dbReference type="NCBI Taxonomy" id="914234"/>
    <lineage>
        <taxon>Eukaryota</taxon>
        <taxon>Fungi</taxon>
        <taxon>Dikarya</taxon>
        <taxon>Basidiomycota</taxon>
        <taxon>Agaricomycotina</taxon>
        <taxon>Agaricomycetes</taxon>
        <taxon>Polyporales</taxon>
        <taxon>Gelatoporiaceae</taxon>
        <taxon>Gelatoporia</taxon>
    </lineage>
</organism>
<dbReference type="Pfam" id="PF00656">
    <property type="entry name" value="Peptidase_C14"/>
    <property type="match status" value="1"/>
</dbReference>
<keyword evidence="3" id="KW-0645">Protease</keyword>
<evidence type="ECO:0000313" key="7">
    <source>
        <dbReference type="Proteomes" id="UP000016930"/>
    </source>
</evidence>
<dbReference type="InterPro" id="IPR029030">
    <property type="entry name" value="Caspase-like_dom_sf"/>
</dbReference>
<keyword evidence="3" id="KW-0378">Hydrolase</keyword>
<proteinExistence type="inferred from homology"/>
<reference evidence="6 7" key="1">
    <citation type="journal article" date="2012" name="Proc. Natl. Acad. Sci. U.S.A.">
        <title>Comparative genomics of Ceriporiopsis subvermispora and Phanerochaete chrysosporium provide insight into selective ligninolysis.</title>
        <authorList>
            <person name="Fernandez-Fueyo E."/>
            <person name="Ruiz-Duenas F.J."/>
            <person name="Ferreira P."/>
            <person name="Floudas D."/>
            <person name="Hibbett D.S."/>
            <person name="Canessa P."/>
            <person name="Larrondo L.F."/>
            <person name="James T.Y."/>
            <person name="Seelenfreund D."/>
            <person name="Lobos S."/>
            <person name="Polanco R."/>
            <person name="Tello M."/>
            <person name="Honda Y."/>
            <person name="Watanabe T."/>
            <person name="Watanabe T."/>
            <person name="Ryu J.S."/>
            <person name="Kubicek C.P."/>
            <person name="Schmoll M."/>
            <person name="Gaskell J."/>
            <person name="Hammel K.E."/>
            <person name="St John F.J."/>
            <person name="Vanden Wymelenberg A."/>
            <person name="Sabat G."/>
            <person name="Splinter BonDurant S."/>
            <person name="Syed K."/>
            <person name="Yadav J.S."/>
            <person name="Doddapaneni H."/>
            <person name="Subramanian V."/>
            <person name="Lavin J.L."/>
            <person name="Oguiza J.A."/>
            <person name="Perez G."/>
            <person name="Pisabarro A.G."/>
            <person name="Ramirez L."/>
            <person name="Santoyo F."/>
            <person name="Master E."/>
            <person name="Coutinho P.M."/>
            <person name="Henrissat B."/>
            <person name="Lombard V."/>
            <person name="Magnuson J.K."/>
            <person name="Kuees U."/>
            <person name="Hori C."/>
            <person name="Igarashi K."/>
            <person name="Samejima M."/>
            <person name="Held B.W."/>
            <person name="Barry K.W."/>
            <person name="LaButti K.M."/>
            <person name="Lapidus A."/>
            <person name="Lindquist E.A."/>
            <person name="Lucas S.M."/>
            <person name="Riley R."/>
            <person name="Salamov A.A."/>
            <person name="Hoffmeister D."/>
            <person name="Schwenk D."/>
            <person name="Hadar Y."/>
            <person name="Yarden O."/>
            <person name="de Vries R.P."/>
            <person name="Wiebenga A."/>
            <person name="Stenlid J."/>
            <person name="Eastwood D."/>
            <person name="Grigoriev I.V."/>
            <person name="Berka R.M."/>
            <person name="Blanchette R.A."/>
            <person name="Kersten P."/>
            <person name="Martinez A.T."/>
            <person name="Vicuna R."/>
            <person name="Cullen D."/>
        </authorList>
    </citation>
    <scope>NUCLEOTIDE SEQUENCE [LARGE SCALE GENOMIC DNA]</scope>
    <source>
        <strain evidence="6 7">B</strain>
    </source>
</reference>
<feature type="region of interest" description="Disordered" evidence="4">
    <location>
        <begin position="540"/>
        <end position="568"/>
    </location>
</feature>
<keyword evidence="2" id="KW-0053">Apoptosis</keyword>
<accession>M2P733</accession>
<dbReference type="HOGENOM" id="CLU_423881_0_0_1"/>
<comment type="similarity">
    <text evidence="1">Belongs to the peptidase C14B family.</text>
</comment>
<dbReference type="GO" id="GO:0005737">
    <property type="term" value="C:cytoplasm"/>
    <property type="evidence" value="ECO:0007669"/>
    <property type="project" value="TreeGrafter"/>
</dbReference>
<dbReference type="PANTHER" id="PTHR48104:SF30">
    <property type="entry name" value="METACASPASE-1"/>
    <property type="match status" value="1"/>
</dbReference>
<evidence type="ECO:0000256" key="4">
    <source>
        <dbReference type="SAM" id="MobiDB-lite"/>
    </source>
</evidence>
<dbReference type="EMBL" id="KB445823">
    <property type="protein sequence ID" value="EMD31149.1"/>
    <property type="molecule type" value="Genomic_DNA"/>
</dbReference>
<evidence type="ECO:0000259" key="5">
    <source>
        <dbReference type="Pfam" id="PF00656"/>
    </source>
</evidence>
<feature type="region of interest" description="Disordered" evidence="4">
    <location>
        <begin position="189"/>
        <end position="315"/>
    </location>
</feature>
<feature type="compositionally biased region" description="Polar residues" evidence="4">
    <location>
        <begin position="542"/>
        <end position="568"/>
    </location>
</feature>
<keyword evidence="3" id="KW-0788">Thiol protease</keyword>
<feature type="domain" description="Peptidase C14 caspase" evidence="5">
    <location>
        <begin position="333"/>
        <end position="635"/>
    </location>
</feature>
<dbReference type="SUPFAM" id="SSF52129">
    <property type="entry name" value="Caspase-like"/>
    <property type="match status" value="1"/>
</dbReference>
<dbReference type="OrthoDB" id="3223806at2759"/>
<keyword evidence="7" id="KW-1185">Reference proteome</keyword>
<evidence type="ECO:0000256" key="3">
    <source>
        <dbReference type="ARBA" id="ARBA00022807"/>
    </source>
</evidence>